<dbReference type="InterPro" id="IPR002067">
    <property type="entry name" value="MCP"/>
</dbReference>
<evidence type="ECO:0000256" key="1">
    <source>
        <dbReference type="ARBA" id="ARBA00004141"/>
    </source>
</evidence>
<comment type="caution">
    <text evidence="9">The sequence shown here is derived from an EMBL/GenBank/DDBJ whole genome shotgun (WGS) entry which is preliminary data.</text>
</comment>
<keyword evidence="3 8" id="KW-0813">Transport</keyword>
<feature type="repeat" description="Solcar" evidence="7">
    <location>
        <begin position="204"/>
        <end position="296"/>
    </location>
</feature>
<evidence type="ECO:0000256" key="5">
    <source>
        <dbReference type="ARBA" id="ARBA00022737"/>
    </source>
</evidence>
<dbReference type="InterPro" id="IPR018108">
    <property type="entry name" value="MCP_transmembrane"/>
</dbReference>
<comment type="similarity">
    <text evidence="2 8">Belongs to the mitochondrial carrier (TC 2.A.29) family.</text>
</comment>
<evidence type="ECO:0000313" key="9">
    <source>
        <dbReference type="EMBL" id="KAL0270873.1"/>
    </source>
</evidence>
<evidence type="ECO:0000256" key="6">
    <source>
        <dbReference type="ARBA" id="ARBA00023136"/>
    </source>
</evidence>
<dbReference type="SUPFAM" id="SSF103506">
    <property type="entry name" value="Mitochondrial carrier"/>
    <property type="match status" value="1"/>
</dbReference>
<evidence type="ECO:0000256" key="3">
    <source>
        <dbReference type="ARBA" id="ARBA00022448"/>
    </source>
</evidence>
<proteinExistence type="inferred from homology"/>
<dbReference type="PROSITE" id="PS50920">
    <property type="entry name" value="SOLCAR"/>
    <property type="match status" value="3"/>
</dbReference>
<dbReference type="AlphaFoldDB" id="A0AAW2HN58"/>
<evidence type="ECO:0000256" key="4">
    <source>
        <dbReference type="ARBA" id="ARBA00022692"/>
    </source>
</evidence>
<keyword evidence="5" id="KW-0677">Repeat</keyword>
<sequence length="302" mass="33260">MQIAFAGGFSGLATRFLCQPLDVLKILFQVSLQVDGKTSRKYKSVTQAITLIIKEEGLPALWKGLVPAQILSIIFGAVQFSTYENVVKFGQQFNNNTTLLNDTTLHFYAGGVSGVTATISSFPFDTIRTRLVAQHRLKVYKGFVNATKQIMIHEGPKGYLQGLLPACALTLPSSALTFGFKNVYNCLWNSIFVNTKDNHILVTKGHLVTGLLAGISSKVTVYPLDVIKKRLQIQGMDEGGITLKTKPKFKGFLNCLVLTIRYEGFLGLYKGLLPALIKAGAAGSIYFTIYNEVIYFMKLVQL</sequence>
<evidence type="ECO:0000256" key="2">
    <source>
        <dbReference type="ARBA" id="ARBA00006375"/>
    </source>
</evidence>
<keyword evidence="4 7" id="KW-0812">Transmembrane</keyword>
<dbReference type="GO" id="GO:0055085">
    <property type="term" value="P:transmembrane transport"/>
    <property type="evidence" value="ECO:0007669"/>
    <property type="project" value="InterPro"/>
</dbReference>
<dbReference type="Gene3D" id="1.50.40.10">
    <property type="entry name" value="Mitochondrial carrier domain"/>
    <property type="match status" value="1"/>
</dbReference>
<feature type="repeat" description="Solcar" evidence="7">
    <location>
        <begin position="1"/>
        <end position="89"/>
    </location>
</feature>
<feature type="repeat" description="Solcar" evidence="7">
    <location>
        <begin position="101"/>
        <end position="187"/>
    </location>
</feature>
<keyword evidence="6 7" id="KW-0472">Membrane</keyword>
<organism evidence="9">
    <name type="scientific">Menopon gallinae</name>
    <name type="common">poultry shaft louse</name>
    <dbReference type="NCBI Taxonomy" id="328185"/>
    <lineage>
        <taxon>Eukaryota</taxon>
        <taxon>Metazoa</taxon>
        <taxon>Ecdysozoa</taxon>
        <taxon>Arthropoda</taxon>
        <taxon>Hexapoda</taxon>
        <taxon>Insecta</taxon>
        <taxon>Pterygota</taxon>
        <taxon>Neoptera</taxon>
        <taxon>Paraneoptera</taxon>
        <taxon>Psocodea</taxon>
        <taxon>Troctomorpha</taxon>
        <taxon>Phthiraptera</taxon>
        <taxon>Amblycera</taxon>
        <taxon>Menoponidae</taxon>
        <taxon>Menopon</taxon>
    </lineage>
</organism>
<dbReference type="Pfam" id="PF00153">
    <property type="entry name" value="Mito_carr"/>
    <property type="match status" value="3"/>
</dbReference>
<dbReference type="GO" id="GO:0016020">
    <property type="term" value="C:membrane"/>
    <property type="evidence" value="ECO:0007669"/>
    <property type="project" value="UniProtKB-SubCell"/>
</dbReference>
<dbReference type="EMBL" id="JARGDH010000004">
    <property type="protein sequence ID" value="KAL0270873.1"/>
    <property type="molecule type" value="Genomic_DNA"/>
</dbReference>
<dbReference type="PRINTS" id="PR00926">
    <property type="entry name" value="MITOCARRIER"/>
</dbReference>
<name>A0AAW2HN58_9NEOP</name>
<dbReference type="InterPro" id="IPR023395">
    <property type="entry name" value="MCP_dom_sf"/>
</dbReference>
<comment type="subcellular location">
    <subcellularLocation>
        <location evidence="1">Membrane</location>
        <topology evidence="1">Multi-pass membrane protein</topology>
    </subcellularLocation>
</comment>
<dbReference type="PANTHER" id="PTHR24089">
    <property type="entry name" value="SOLUTE CARRIER FAMILY 25"/>
    <property type="match status" value="1"/>
</dbReference>
<evidence type="ECO:0008006" key="10">
    <source>
        <dbReference type="Google" id="ProtNLM"/>
    </source>
</evidence>
<protein>
    <recommendedName>
        <fullName evidence="10">Mitochondrial thiamine pyrophosphate carrier</fullName>
    </recommendedName>
</protein>
<reference evidence="9" key="1">
    <citation type="journal article" date="2024" name="Gigascience">
        <title>Chromosome-level genome of the poultry shaft louse Menopon gallinae provides insight into the host-switching and adaptive evolution of parasitic lice.</title>
        <authorList>
            <person name="Xu Y."/>
            <person name="Ma L."/>
            <person name="Liu S."/>
            <person name="Liang Y."/>
            <person name="Liu Q."/>
            <person name="He Z."/>
            <person name="Tian L."/>
            <person name="Duan Y."/>
            <person name="Cai W."/>
            <person name="Li H."/>
            <person name="Song F."/>
        </authorList>
    </citation>
    <scope>NUCLEOTIDE SEQUENCE</scope>
    <source>
        <strain evidence="9">Cailab_2023a</strain>
    </source>
</reference>
<gene>
    <name evidence="9" type="ORF">PYX00_008145</name>
</gene>
<evidence type="ECO:0000256" key="7">
    <source>
        <dbReference type="PROSITE-ProRule" id="PRU00282"/>
    </source>
</evidence>
<accession>A0AAW2HN58</accession>
<evidence type="ECO:0000256" key="8">
    <source>
        <dbReference type="RuleBase" id="RU000488"/>
    </source>
</evidence>